<feature type="compositionally biased region" description="Basic and acidic residues" evidence="1">
    <location>
        <begin position="869"/>
        <end position="878"/>
    </location>
</feature>
<accession>A0A2U3E953</accession>
<keyword evidence="3" id="KW-0808">Transferase</keyword>
<dbReference type="PROSITE" id="PS00108">
    <property type="entry name" value="PROTEIN_KINASE_ST"/>
    <property type="match status" value="1"/>
</dbReference>
<feature type="compositionally biased region" description="Low complexity" evidence="1">
    <location>
        <begin position="196"/>
        <end position="205"/>
    </location>
</feature>
<feature type="region of interest" description="Disordered" evidence="1">
    <location>
        <begin position="359"/>
        <end position="387"/>
    </location>
</feature>
<comment type="caution">
    <text evidence="3">The sequence shown here is derived from an EMBL/GenBank/DDBJ whole genome shotgun (WGS) entry which is preliminary data.</text>
</comment>
<evidence type="ECO:0000259" key="2">
    <source>
        <dbReference type="PROSITE" id="PS50011"/>
    </source>
</evidence>
<dbReference type="InterPro" id="IPR008271">
    <property type="entry name" value="Ser/Thr_kinase_AS"/>
</dbReference>
<organism evidence="3 4">
    <name type="scientific">Purpureocillium lilacinum</name>
    <name type="common">Paecilomyces lilacinus</name>
    <dbReference type="NCBI Taxonomy" id="33203"/>
    <lineage>
        <taxon>Eukaryota</taxon>
        <taxon>Fungi</taxon>
        <taxon>Dikarya</taxon>
        <taxon>Ascomycota</taxon>
        <taxon>Pezizomycotina</taxon>
        <taxon>Sordariomycetes</taxon>
        <taxon>Hypocreomycetidae</taxon>
        <taxon>Hypocreales</taxon>
        <taxon>Ophiocordycipitaceae</taxon>
        <taxon>Purpureocillium</taxon>
    </lineage>
</organism>
<dbReference type="SUPFAM" id="SSF56112">
    <property type="entry name" value="Protein kinase-like (PK-like)"/>
    <property type="match status" value="1"/>
</dbReference>
<feature type="compositionally biased region" description="Low complexity" evidence="1">
    <location>
        <begin position="844"/>
        <end position="854"/>
    </location>
</feature>
<evidence type="ECO:0000313" key="4">
    <source>
        <dbReference type="Proteomes" id="UP000245956"/>
    </source>
</evidence>
<proteinExistence type="predicted"/>
<feature type="region of interest" description="Disordered" evidence="1">
    <location>
        <begin position="408"/>
        <end position="441"/>
    </location>
</feature>
<feature type="domain" description="Protein kinase" evidence="2">
    <location>
        <begin position="1064"/>
        <end position="1366"/>
    </location>
</feature>
<dbReference type="Gene3D" id="1.10.510.10">
    <property type="entry name" value="Transferase(Phosphotransferase) domain 1"/>
    <property type="match status" value="1"/>
</dbReference>
<dbReference type="GO" id="GO:0005634">
    <property type="term" value="C:nucleus"/>
    <property type="evidence" value="ECO:0007669"/>
    <property type="project" value="TreeGrafter"/>
</dbReference>
<dbReference type="PROSITE" id="PS50011">
    <property type="entry name" value="PROTEIN_KINASE_DOM"/>
    <property type="match status" value="1"/>
</dbReference>
<feature type="compositionally biased region" description="Polar residues" evidence="1">
    <location>
        <begin position="424"/>
        <end position="441"/>
    </location>
</feature>
<feature type="compositionally biased region" description="Low complexity" evidence="1">
    <location>
        <begin position="915"/>
        <end position="924"/>
    </location>
</feature>
<feature type="region of interest" description="Disordered" evidence="1">
    <location>
        <begin position="975"/>
        <end position="1032"/>
    </location>
</feature>
<dbReference type="InterPro" id="IPR011009">
    <property type="entry name" value="Kinase-like_dom_sf"/>
</dbReference>
<evidence type="ECO:0000313" key="3">
    <source>
        <dbReference type="EMBL" id="PWI70999.1"/>
    </source>
</evidence>
<feature type="compositionally biased region" description="Low complexity" evidence="1">
    <location>
        <begin position="731"/>
        <end position="746"/>
    </location>
</feature>
<dbReference type="SMART" id="SM00220">
    <property type="entry name" value="S_TKc"/>
    <property type="match status" value="1"/>
</dbReference>
<evidence type="ECO:0000256" key="1">
    <source>
        <dbReference type="SAM" id="MobiDB-lite"/>
    </source>
</evidence>
<feature type="region of interest" description="Disordered" evidence="1">
    <location>
        <begin position="814"/>
        <end position="954"/>
    </location>
</feature>
<dbReference type="GO" id="GO:0005524">
    <property type="term" value="F:ATP binding"/>
    <property type="evidence" value="ECO:0007669"/>
    <property type="project" value="InterPro"/>
</dbReference>
<feature type="compositionally biased region" description="Low complexity" evidence="1">
    <location>
        <begin position="409"/>
        <end position="423"/>
    </location>
</feature>
<feature type="region of interest" description="Disordered" evidence="1">
    <location>
        <begin position="715"/>
        <end position="763"/>
    </location>
</feature>
<keyword evidence="3" id="KW-0418">Kinase</keyword>
<dbReference type="PANTHER" id="PTHR24345">
    <property type="entry name" value="SERINE/THREONINE-PROTEIN KINASE PLK"/>
    <property type="match status" value="1"/>
</dbReference>
<name>A0A2U3E953_PURLI</name>
<dbReference type="Pfam" id="PF00069">
    <property type="entry name" value="Pkinase"/>
    <property type="match status" value="1"/>
</dbReference>
<gene>
    <name evidence="3" type="ORF">PCL_12367</name>
</gene>
<feature type="region of interest" description="Disordered" evidence="1">
    <location>
        <begin position="168"/>
        <end position="207"/>
    </location>
</feature>
<feature type="compositionally biased region" description="Polar residues" evidence="1">
    <location>
        <begin position="881"/>
        <end position="896"/>
    </location>
</feature>
<reference evidence="3 4" key="1">
    <citation type="journal article" date="2016" name="Front. Microbiol.">
        <title>Genome and transcriptome sequences reveal the specific parasitism of the nematophagous Purpureocillium lilacinum 36-1.</title>
        <authorList>
            <person name="Xie J."/>
            <person name="Li S."/>
            <person name="Mo C."/>
            <person name="Xiao X."/>
            <person name="Peng D."/>
            <person name="Wang G."/>
            <person name="Xiao Y."/>
        </authorList>
    </citation>
    <scope>NUCLEOTIDE SEQUENCE [LARGE SCALE GENOMIC DNA]</scope>
    <source>
        <strain evidence="3 4">36-1</strain>
    </source>
</reference>
<feature type="compositionally biased region" description="Polar residues" evidence="1">
    <location>
        <begin position="363"/>
        <end position="381"/>
    </location>
</feature>
<dbReference type="InterPro" id="IPR000719">
    <property type="entry name" value="Prot_kinase_dom"/>
</dbReference>
<sequence>MPATRWPCFGSDDLAPSGTSCAHAREPASMGKWQSRLQQHCIAGAVAVEDAALLAVRAQYSPVQYSTDGRCTTTWKALECGAEAVVGSQPALRALSPAGLQGTPCPRWESMAGGRDTVLAPYERAGTEYIQHVLRTGPSIAHPSHAQRPVDGFCGWCVNQVPARRQALAAAKGGNAELSPSPRTRSRTAPHRTAPHTHTTSSRASVHTSGCQSVARSLALSHTFGGGPRLFRLVKTVSAARISSCVFPINASSRPPSGPFPLFVNPLFPFPSPLYRDILPALCLAHRPSFDAATSLSTTSARTRPQLPLLTNADQDRGRGAAATRIDDDDDDDDDAVLQELAAQSAPIRGGQFSSLRPPLFSCSAQPANDTSTQPPQTATDSSSARSKVASAATLSLLLLERQPTGANSPLSAVAASPAVDSPRLTSPGQSTRLPDSASGQSWRIAAVSQPRAVLAVAAGRQKNGPPRTLLALGRNRPSAIPQPCHYVVAAHPHPLQTLERCRLQPSTLPAPAGDFTRAASARYNAVPTVPGTGTCDAANVADSHRINPAGRPSVLAPTVSSDRPSSLALRVAFQRATSRRVLARRVHLISITIHPTSTSQVLLTKHLLPSPAEWPSFRGDHSKHPCWALPPRGQYRRRTRALSACPPARPPCSLPTPLAAALGNDVTAFACGLTRKTRLTYFSWYALEAAPRTNGSLAATAPASATMAPGTAADGGLAALPDPSEPPPSYYSSSFSSSPRQFPSDFTDPILEEGDVESGSDCALEPVTPVSGGRYSQDFTALHHDDHAHPLHRAQTVQPTIPGAPKRVPVLATQTSAPPLTPRRPAVTSRPSDPAPPSQTPVTGRATTRGSTSRIRRTVSNLFRRTNSSRDQERDFAITDTPSFTATDTSQSSGDNFARSGPPPTSNGRFAAKNSSNTTCSNSPPSPGSPLMMAPTHRSAVIPGSPLPDAEDFKKKGRAATGFSFRGRAVNFVGATMGRGRPSKGTRRAASFDSDNRGHPSAQQDTSDSDDKTYPPERLPWPLPPDAGTGAKARRMSLSLPDDFTVDVAELQSEFEYHHKILGRHRKHLGKGAASKVTLMVRKGYPGELYAVKEFRGKSHRETQEEYEKKIKSEFSIGKSLHHPNIVETIRLCTDHNRWNHVMEYCSEGDMFGLVQKGWFKGDDKKKDRLCLFKQLIQGVAYLHANGIAHRDIKLENLLLTKDSKLKITDFGVSEVFSGTHPGVRESGGQCGRNMSEVRLCSPGICGSEPYIAPEVLEKKNKYDPRALDVWSSAIVMIYLTFGGAIWSRAERGNAHYDKLVRGWERWYEKHPESGACITETDYPLCLALDVGVNPPALRRLMLQMLNPDPARRIAIEDVLNNRWMKNVECCQIESYDDPAQTIDATKKDCCNKNGTRKIFCHSHLPPKTANSHSLGKMPGQTGY</sequence>
<dbReference type="GO" id="GO:0004672">
    <property type="term" value="F:protein kinase activity"/>
    <property type="evidence" value="ECO:0007669"/>
    <property type="project" value="InterPro"/>
</dbReference>
<protein>
    <submittedName>
        <fullName evidence="3">Kinase domain containing protein</fullName>
    </submittedName>
</protein>
<dbReference type="Proteomes" id="UP000245956">
    <property type="component" value="Unassembled WGS sequence"/>
</dbReference>
<feature type="region of interest" description="Disordered" evidence="1">
    <location>
        <begin position="294"/>
        <end position="333"/>
    </location>
</feature>
<feature type="compositionally biased region" description="Basic residues" evidence="1">
    <location>
        <begin position="184"/>
        <end position="195"/>
    </location>
</feature>
<dbReference type="EMBL" id="LCWV01000008">
    <property type="protein sequence ID" value="PWI70999.1"/>
    <property type="molecule type" value="Genomic_DNA"/>
</dbReference>